<feature type="transmembrane region" description="Helical" evidence="10">
    <location>
        <begin position="233"/>
        <end position="258"/>
    </location>
</feature>
<keyword evidence="12" id="KW-1185">Reference proteome</keyword>
<feature type="transmembrane region" description="Helical" evidence="10">
    <location>
        <begin position="395"/>
        <end position="416"/>
    </location>
</feature>
<gene>
    <name evidence="11" type="ORF">CWS72_06495</name>
</gene>
<dbReference type="GO" id="GO:0005254">
    <property type="term" value="F:chloride channel activity"/>
    <property type="evidence" value="ECO:0007669"/>
    <property type="project" value="UniProtKB-KW"/>
</dbReference>
<feature type="transmembrane region" description="Helical" evidence="10">
    <location>
        <begin position="270"/>
        <end position="291"/>
    </location>
</feature>
<evidence type="ECO:0000256" key="7">
    <source>
        <dbReference type="ARBA" id="ARBA00023173"/>
    </source>
</evidence>
<keyword evidence="3 10" id="KW-0812">Transmembrane</keyword>
<evidence type="ECO:0000256" key="10">
    <source>
        <dbReference type="SAM" id="Phobius"/>
    </source>
</evidence>
<keyword evidence="8" id="KW-0868">Chloride</keyword>
<dbReference type="PANTHER" id="PTHR43427">
    <property type="entry name" value="CHLORIDE CHANNEL PROTEIN CLC-E"/>
    <property type="match status" value="1"/>
</dbReference>
<comment type="subcellular location">
    <subcellularLocation>
        <location evidence="1">Membrane</location>
        <topology evidence="1">Multi-pass membrane protein</topology>
    </subcellularLocation>
</comment>
<evidence type="ECO:0000256" key="2">
    <source>
        <dbReference type="ARBA" id="ARBA00022448"/>
    </source>
</evidence>
<feature type="transmembrane region" description="Helical" evidence="10">
    <location>
        <begin position="56"/>
        <end position="75"/>
    </location>
</feature>
<keyword evidence="7" id="KW-0869">Chloride channel</keyword>
<feature type="transmembrane region" description="Helical" evidence="10">
    <location>
        <begin position="160"/>
        <end position="185"/>
    </location>
</feature>
<dbReference type="GO" id="GO:0034707">
    <property type="term" value="C:chloride channel complex"/>
    <property type="evidence" value="ECO:0007669"/>
    <property type="project" value="UniProtKB-KW"/>
</dbReference>
<dbReference type="OrthoDB" id="9767361at2"/>
<sequence length="447" mass="46206">MSRKSFRLLRNPALSLRILRHRLLLWSGAIAVALAAILFARTSVLGNDLFGRAVRISPLLAYVITPAAFAAILWLTRSLFAGAEGSGIPQTIAALQLPVLAQRRSVLSLRVAAGKILLTTLGLCAGASIGREGPTVQIGAAIMHNLGRWVHLPVKGMERALVLAGGAAGIAAAFNTPLAGVVFAIEELSRSFEERTSGAVLTAVIVSGIGSMAVLGNYTYFGRTDAVLDLMQAWRPVLACGIGGGLLGGLFARVLIGFSRGLPGRAGRWIGAHPVAFAAVCGLALAALGQWSNDTVYGTGYQEARGLIEGGTSLPASFGLMKLGATVLSYASGIPGGIFAPSLAVGAGLGADVAHFLPGVPVGAVVILGMVGYFTGVVQAPITAVVIVMEMTDNQALVIPLMATALIGFGVSKMVCPTSFYRALAQTFLEKMARRRDRPDAAPANPA</sequence>
<dbReference type="SUPFAM" id="SSF81340">
    <property type="entry name" value="Clc chloride channel"/>
    <property type="match status" value="1"/>
</dbReference>
<proteinExistence type="predicted"/>
<reference evidence="12" key="1">
    <citation type="submission" date="2017-12" db="EMBL/GenBank/DDBJ databases">
        <title>Draft genome sequence of Telmatospirillum siberiense 26-4b1T, an acidotolerant peatland alphaproteobacterium potentially involved in sulfur cycling.</title>
        <authorList>
            <person name="Hausmann B."/>
            <person name="Pjevac P."/>
            <person name="Schreck K."/>
            <person name="Herbold C.W."/>
            <person name="Daims H."/>
            <person name="Wagner M."/>
            <person name="Pester M."/>
            <person name="Loy A."/>
        </authorList>
    </citation>
    <scope>NUCLEOTIDE SEQUENCE [LARGE SCALE GENOMIC DNA]</scope>
    <source>
        <strain evidence="12">26-4b1</strain>
    </source>
</reference>
<evidence type="ECO:0000256" key="4">
    <source>
        <dbReference type="ARBA" id="ARBA00022989"/>
    </source>
</evidence>
<dbReference type="InterPro" id="IPR001807">
    <property type="entry name" value="ClC"/>
</dbReference>
<keyword evidence="2" id="KW-0813">Transport</keyword>
<accession>A0A2N3PXV0</accession>
<dbReference type="RefSeq" id="WP_101249774.1">
    <property type="nucleotide sequence ID" value="NZ_PIUM01000005.1"/>
</dbReference>
<dbReference type="InterPro" id="IPR050368">
    <property type="entry name" value="ClC-type_chloride_channel"/>
</dbReference>
<dbReference type="AlphaFoldDB" id="A0A2N3PXV0"/>
<evidence type="ECO:0000256" key="6">
    <source>
        <dbReference type="ARBA" id="ARBA00023136"/>
    </source>
</evidence>
<dbReference type="Proteomes" id="UP000233293">
    <property type="component" value="Unassembled WGS sequence"/>
</dbReference>
<feature type="transmembrane region" description="Helical" evidence="10">
    <location>
        <begin position="197"/>
        <end position="221"/>
    </location>
</feature>
<comment type="caution">
    <text evidence="11">The sequence shown here is derived from an EMBL/GenBank/DDBJ whole genome shotgun (WGS) entry which is preliminary data.</text>
</comment>
<dbReference type="PRINTS" id="PR00762">
    <property type="entry name" value="CLCHANNEL"/>
</dbReference>
<feature type="transmembrane region" description="Helical" evidence="10">
    <location>
        <begin position="362"/>
        <end position="389"/>
    </location>
</feature>
<evidence type="ECO:0000256" key="5">
    <source>
        <dbReference type="ARBA" id="ARBA00023065"/>
    </source>
</evidence>
<evidence type="ECO:0000256" key="9">
    <source>
        <dbReference type="ARBA" id="ARBA00023303"/>
    </source>
</evidence>
<evidence type="ECO:0000256" key="3">
    <source>
        <dbReference type="ARBA" id="ARBA00022692"/>
    </source>
</evidence>
<organism evidence="11 12">
    <name type="scientific">Telmatospirillum siberiense</name>
    <dbReference type="NCBI Taxonomy" id="382514"/>
    <lineage>
        <taxon>Bacteria</taxon>
        <taxon>Pseudomonadati</taxon>
        <taxon>Pseudomonadota</taxon>
        <taxon>Alphaproteobacteria</taxon>
        <taxon>Rhodospirillales</taxon>
        <taxon>Rhodospirillaceae</taxon>
        <taxon>Telmatospirillum</taxon>
    </lineage>
</organism>
<keyword evidence="9" id="KW-0407">Ion channel</keyword>
<feature type="transmembrane region" description="Helical" evidence="10">
    <location>
        <begin position="107"/>
        <end position="129"/>
    </location>
</feature>
<evidence type="ECO:0000313" key="11">
    <source>
        <dbReference type="EMBL" id="PKU25250.1"/>
    </source>
</evidence>
<feature type="transmembrane region" description="Helical" evidence="10">
    <location>
        <begin position="327"/>
        <end position="350"/>
    </location>
</feature>
<keyword evidence="5" id="KW-0406">Ion transport</keyword>
<dbReference type="EMBL" id="PIUM01000005">
    <property type="protein sequence ID" value="PKU25250.1"/>
    <property type="molecule type" value="Genomic_DNA"/>
</dbReference>
<evidence type="ECO:0000313" key="12">
    <source>
        <dbReference type="Proteomes" id="UP000233293"/>
    </source>
</evidence>
<dbReference type="CDD" id="cd01034">
    <property type="entry name" value="EriC_like"/>
    <property type="match status" value="1"/>
</dbReference>
<evidence type="ECO:0000256" key="1">
    <source>
        <dbReference type="ARBA" id="ARBA00004141"/>
    </source>
</evidence>
<keyword evidence="6 10" id="KW-0472">Membrane</keyword>
<keyword evidence="4 10" id="KW-1133">Transmembrane helix</keyword>
<dbReference type="PANTHER" id="PTHR43427:SF6">
    <property type="entry name" value="CHLORIDE CHANNEL PROTEIN CLC-E"/>
    <property type="match status" value="1"/>
</dbReference>
<dbReference type="InterPro" id="IPR014743">
    <property type="entry name" value="Cl-channel_core"/>
</dbReference>
<evidence type="ECO:0000256" key="8">
    <source>
        <dbReference type="ARBA" id="ARBA00023214"/>
    </source>
</evidence>
<name>A0A2N3PXV0_9PROT</name>
<dbReference type="Gene3D" id="1.10.3080.10">
    <property type="entry name" value="Clc chloride channel"/>
    <property type="match status" value="1"/>
</dbReference>
<protein>
    <submittedName>
        <fullName evidence="11">Chloride channel protein</fullName>
    </submittedName>
</protein>
<dbReference type="Pfam" id="PF00654">
    <property type="entry name" value="Voltage_CLC"/>
    <property type="match status" value="1"/>
</dbReference>